<reference evidence="1 2" key="1">
    <citation type="submission" date="2019-07" db="EMBL/GenBank/DDBJ databases">
        <title>The draft genome sequence of Aquimarina algiphila M91.</title>
        <authorList>
            <person name="Meng X."/>
        </authorList>
    </citation>
    <scope>NUCLEOTIDE SEQUENCE [LARGE SCALE GENOMIC DNA]</scope>
    <source>
        <strain evidence="1 2">M91</strain>
    </source>
</reference>
<accession>A0A554VQC8</accession>
<name>A0A554VQC8_9FLAO</name>
<protein>
    <submittedName>
        <fullName evidence="1">Uncharacterized protein</fullName>
    </submittedName>
</protein>
<sequence length="237" mass="27426">MKALEEITCRVSKKRAVIIRSTDANVSLSNEVFAINWFNTKNRSLYNFYNLLAARSVYKVGARPIFKGEITKKLIGNSDQHREMLLIVKYPSVASFKSLLDNLYFKLISVFRIKAVQDFNFGFSSKNDLSFNKTKDKSKIYIIHHYQGKVDHVWLQEMINLASKYKVHLFYSGSISSRLYVKDKKKEDKTIPCMLDGVLVWYADTEEDITSFVVDKTYKNLLTQVANSYVGILKRSL</sequence>
<organism evidence="1 2">
    <name type="scientific">Aquimarina algiphila</name>
    <dbReference type="NCBI Taxonomy" id="2047982"/>
    <lineage>
        <taxon>Bacteria</taxon>
        <taxon>Pseudomonadati</taxon>
        <taxon>Bacteroidota</taxon>
        <taxon>Flavobacteriia</taxon>
        <taxon>Flavobacteriales</taxon>
        <taxon>Flavobacteriaceae</taxon>
        <taxon>Aquimarina</taxon>
    </lineage>
</organism>
<dbReference type="OrthoDB" id="1494351at2"/>
<evidence type="ECO:0000313" key="1">
    <source>
        <dbReference type="EMBL" id="TSE10727.1"/>
    </source>
</evidence>
<comment type="caution">
    <text evidence="1">The sequence shown here is derived from an EMBL/GenBank/DDBJ whole genome shotgun (WGS) entry which is preliminary data.</text>
</comment>
<dbReference type="Gene3D" id="3.30.70.100">
    <property type="match status" value="1"/>
</dbReference>
<keyword evidence="2" id="KW-1185">Reference proteome</keyword>
<proteinExistence type="predicted"/>
<dbReference type="AlphaFoldDB" id="A0A554VQC8"/>
<gene>
    <name evidence="1" type="ORF">FOF46_03855</name>
</gene>
<evidence type="ECO:0000313" key="2">
    <source>
        <dbReference type="Proteomes" id="UP000318833"/>
    </source>
</evidence>
<dbReference type="Proteomes" id="UP000318833">
    <property type="component" value="Unassembled WGS sequence"/>
</dbReference>
<dbReference type="RefSeq" id="WP_143915516.1">
    <property type="nucleotide sequence ID" value="NZ_CANLVC010000002.1"/>
</dbReference>
<dbReference type="EMBL" id="VLNR01000005">
    <property type="protein sequence ID" value="TSE10727.1"/>
    <property type="molecule type" value="Genomic_DNA"/>
</dbReference>